<proteinExistence type="predicted"/>
<feature type="region of interest" description="Disordered" evidence="2">
    <location>
        <begin position="334"/>
        <end position="353"/>
    </location>
</feature>
<dbReference type="GO" id="GO:0003723">
    <property type="term" value="F:RNA binding"/>
    <property type="evidence" value="ECO:0000318"/>
    <property type="project" value="GO_Central"/>
</dbReference>
<feature type="compositionally biased region" description="Polar residues" evidence="2">
    <location>
        <begin position="1"/>
        <end position="15"/>
    </location>
</feature>
<dbReference type="Proteomes" id="UP000000305">
    <property type="component" value="Unassembled WGS sequence"/>
</dbReference>
<dbReference type="GO" id="GO:0004386">
    <property type="term" value="F:helicase activity"/>
    <property type="evidence" value="ECO:0007669"/>
    <property type="project" value="InterPro"/>
</dbReference>
<dbReference type="GO" id="GO:0016604">
    <property type="term" value="C:nuclear body"/>
    <property type="evidence" value="ECO:0000318"/>
    <property type="project" value="GO_Central"/>
</dbReference>
<feature type="compositionally biased region" description="Polar residues" evidence="2">
    <location>
        <begin position="601"/>
        <end position="612"/>
    </location>
</feature>
<keyword evidence="6" id="KW-1185">Reference proteome</keyword>
<reference evidence="5 6" key="1">
    <citation type="journal article" date="2011" name="Science">
        <title>The ecoresponsive genome of Daphnia pulex.</title>
        <authorList>
            <person name="Colbourne J.K."/>
            <person name="Pfrender M.E."/>
            <person name="Gilbert D."/>
            <person name="Thomas W.K."/>
            <person name="Tucker A."/>
            <person name="Oakley T.H."/>
            <person name="Tokishita S."/>
            <person name="Aerts A."/>
            <person name="Arnold G.J."/>
            <person name="Basu M.K."/>
            <person name="Bauer D.J."/>
            <person name="Caceres C.E."/>
            <person name="Carmel L."/>
            <person name="Casola C."/>
            <person name="Choi J.H."/>
            <person name="Detter J.C."/>
            <person name="Dong Q."/>
            <person name="Dusheyko S."/>
            <person name="Eads B.D."/>
            <person name="Frohlich T."/>
            <person name="Geiler-Samerotte K.A."/>
            <person name="Gerlach D."/>
            <person name="Hatcher P."/>
            <person name="Jogdeo S."/>
            <person name="Krijgsveld J."/>
            <person name="Kriventseva E.V."/>
            <person name="Kultz D."/>
            <person name="Laforsch C."/>
            <person name="Lindquist E."/>
            <person name="Lopez J."/>
            <person name="Manak J.R."/>
            <person name="Muller J."/>
            <person name="Pangilinan J."/>
            <person name="Patwardhan R.P."/>
            <person name="Pitluck S."/>
            <person name="Pritham E.J."/>
            <person name="Rechtsteiner A."/>
            <person name="Rho M."/>
            <person name="Rogozin I.B."/>
            <person name="Sakarya O."/>
            <person name="Salamov A."/>
            <person name="Schaack S."/>
            <person name="Shapiro H."/>
            <person name="Shiga Y."/>
            <person name="Skalitzky C."/>
            <person name="Smith Z."/>
            <person name="Souvorov A."/>
            <person name="Sung W."/>
            <person name="Tang Z."/>
            <person name="Tsuchiya D."/>
            <person name="Tu H."/>
            <person name="Vos H."/>
            <person name="Wang M."/>
            <person name="Wolf Y.I."/>
            <person name="Yamagata H."/>
            <person name="Yamada T."/>
            <person name="Ye Y."/>
            <person name="Shaw J.R."/>
            <person name="Andrews J."/>
            <person name="Crease T.J."/>
            <person name="Tang H."/>
            <person name="Lucas S.M."/>
            <person name="Robertson H.M."/>
            <person name="Bork P."/>
            <person name="Koonin E.V."/>
            <person name="Zdobnov E.M."/>
            <person name="Grigoriev I.V."/>
            <person name="Lynch M."/>
            <person name="Boore J.L."/>
        </authorList>
    </citation>
    <scope>NUCLEOTIDE SEQUENCE [LARGE SCALE GENOMIC DNA]</scope>
</reference>
<sequence>MMNNSKSKHSNGNDPSKSKPHGKRNRTQKSSKKKNAASDNQGSSSKKQDDAVPSTAGRFVNTLEQPLTRRPLRNTSNEDTVETVYAESNHVPLVIPKREKPDAQRKSFHLARDPRMTSNPIMERDDDMDEDISNEAFPPDLTNNELVHTEEVLQSTIDINVENVKNEIDELGIGENSDWKTRFLSEANTTTEEPTTVPVVRIKSEPIDENDFNPSSEPIEDDRCSIDSGSTVGLPSPGRASPPSSPTPSLKNGEENQTADGIPDDNETPRISPEQQLISSERKDDEEEDSALGNDISPPTTNSAYYSTPTDLEEEYRKLEREKAAVAAAAAAVAARKQDYSRENTDVSDMSSDDEIPMLTACHANESLNNNDGFGDDDDGEPLCDYTEKDPSWTTPEPTEDVRAGQKRPLPIDEIADINGAANLPAKKSKFQVVKFPQDSIDPVTSDPVDDAASLAARPPSSSSNSETPTPQPSSEMESEVSSAQDKNQSSTRSSRLPVKLTTTNRASMMVEDFLNSANITAAKVPNKRAQTPTKLTPKRKKHLSGDRSTPPPSSEPTSFDFSDNVPGIRDIRGDNLPRQPNRLAITSGSRDPRLRRENEASSSSMNQPTTPSGAILILSRALKNKILMRVLKLWQFKWIEQQAVNKEPPPLLDEDRTYPLEIPQLPCVPVLSKYCDMQSYRDIFHPLMLHEMWSTLVLQKQRERKCPEWKCSIKSATNEDNFVLLQCALLLEHETEAPAVNDLVVFTFTRSTGEYVHPFGFVESCKTTTEFRLADFDRSLVPKNKVNFSAEIVIRIIKNYAGKKDIVCTLAKVASLTTCMDLFHAQAAFDVSPLRDAILYPRPSAFELTTSHPLFMMEYLDQMQTDAYHSIGQTMLISSSEEPKIAILQGYPGTGKTHVIVFIINHLIGHKMGDVRNKVLYCAPTNAAVDEMTRRLLKFNQGSSEFNVLRMGSWARLHPDVKEATLEDKLAKLRSRIKHENPSRKELHLLKEKLVHLQSQKESIIKELNQDFLSPQRIKDLEEKLNEVNDEIETATALSQDIKKRQEEAIEKIIEDDKRRIICQADVICTTLEACCSPEMETIFLDRKRDNNGQIPRPFLCCIIDDASLCTEPQTLIPLALGMKKLILVGDVELLPFSLNSSVARESRLDQSLFSRLHSYLSIECSENERTMFSLSTQHRMAPEICQWTSKYYYGNRLLTSPTLQSNSPLHAYRVLDVRDSLETPDRSNFVNQPEAEVILKILECMLCSPNMVDRTIGIITFYDQQRILIRHLIRESFPSDYTRTDVRLVQDLQGTEMDVVIISCVKTKVRDRDRNLAMLTDHWNVALTRAIESLFIVGNLKTLQTNEVLKDFVIDADKRQVIYRVSSKFQRSMLYDILLKPVDYVQL</sequence>
<dbReference type="Pfam" id="PF13087">
    <property type="entry name" value="AAA_12"/>
    <property type="match status" value="1"/>
</dbReference>
<feature type="region of interest" description="Disordered" evidence="2">
    <location>
        <begin position="439"/>
        <end position="504"/>
    </location>
</feature>
<dbReference type="InterPro" id="IPR041677">
    <property type="entry name" value="DNA2/NAM7_AAA_11"/>
</dbReference>
<gene>
    <name evidence="5" type="ORF">DAPPUDRAFT_309388</name>
</gene>
<dbReference type="InterPro" id="IPR047187">
    <property type="entry name" value="SF1_C_Upf1"/>
</dbReference>
<feature type="coiled-coil region" evidence="1">
    <location>
        <begin position="988"/>
        <end position="1046"/>
    </location>
</feature>
<feature type="region of interest" description="Disordered" evidence="2">
    <location>
        <begin position="522"/>
        <end position="612"/>
    </location>
</feature>
<dbReference type="Pfam" id="PF13086">
    <property type="entry name" value="AAA_11"/>
    <property type="match status" value="1"/>
</dbReference>
<feature type="domain" description="DNA2/NAM7 helicase helicase" evidence="3">
    <location>
        <begin position="881"/>
        <end position="1137"/>
    </location>
</feature>
<feature type="region of interest" description="Disordered" evidence="2">
    <location>
        <begin position="92"/>
        <end position="124"/>
    </location>
</feature>
<feature type="region of interest" description="Disordered" evidence="2">
    <location>
        <begin position="186"/>
        <end position="315"/>
    </location>
</feature>
<feature type="compositionally biased region" description="Polar residues" evidence="2">
    <location>
        <begin position="297"/>
        <end position="310"/>
    </location>
</feature>
<name>E9HCC5_DAPPU</name>
<organism evidence="5 6">
    <name type="scientific">Daphnia pulex</name>
    <name type="common">Water flea</name>
    <dbReference type="NCBI Taxonomy" id="6669"/>
    <lineage>
        <taxon>Eukaryota</taxon>
        <taxon>Metazoa</taxon>
        <taxon>Ecdysozoa</taxon>
        <taxon>Arthropoda</taxon>
        <taxon>Crustacea</taxon>
        <taxon>Branchiopoda</taxon>
        <taxon>Diplostraca</taxon>
        <taxon>Cladocera</taxon>
        <taxon>Anomopoda</taxon>
        <taxon>Daphniidae</taxon>
        <taxon>Daphnia</taxon>
    </lineage>
</organism>
<dbReference type="InterPro" id="IPR027417">
    <property type="entry name" value="P-loop_NTPase"/>
</dbReference>
<feature type="region of interest" description="Disordered" evidence="2">
    <location>
        <begin position="367"/>
        <end position="416"/>
    </location>
</feature>
<evidence type="ECO:0000256" key="2">
    <source>
        <dbReference type="SAM" id="MobiDB-lite"/>
    </source>
</evidence>
<dbReference type="CDD" id="cd18808">
    <property type="entry name" value="SF1_C_Upf1"/>
    <property type="match status" value="1"/>
</dbReference>
<dbReference type="GO" id="GO:0006369">
    <property type="term" value="P:termination of RNA polymerase II transcription"/>
    <property type="evidence" value="ECO:0000318"/>
    <property type="project" value="GO_Central"/>
</dbReference>
<feature type="compositionally biased region" description="Basic residues" evidence="2">
    <location>
        <begin position="18"/>
        <end position="35"/>
    </location>
</feature>
<dbReference type="OMA" id="ECFAYIT"/>
<evidence type="ECO:0000259" key="4">
    <source>
        <dbReference type="Pfam" id="PF13087"/>
    </source>
</evidence>
<accession>E9HCC5</accession>
<dbReference type="PANTHER" id="PTHR10887:SF495">
    <property type="entry name" value="HELICASE SENATAXIN ISOFORM X1-RELATED"/>
    <property type="match status" value="1"/>
</dbReference>
<feature type="compositionally biased region" description="Basic and acidic residues" evidence="2">
    <location>
        <begin position="96"/>
        <end position="115"/>
    </location>
</feature>
<feature type="compositionally biased region" description="Low complexity" evidence="2">
    <location>
        <begin position="459"/>
        <end position="476"/>
    </location>
</feature>
<protein>
    <submittedName>
        <fullName evidence="5">Uncharacterized protein</fullName>
    </submittedName>
</protein>
<evidence type="ECO:0000256" key="1">
    <source>
        <dbReference type="SAM" id="Coils"/>
    </source>
</evidence>
<dbReference type="KEGG" id="dpx:DAPPUDRAFT_309388"/>
<dbReference type="Gene3D" id="3.40.50.300">
    <property type="entry name" value="P-loop containing nucleotide triphosphate hydrolases"/>
    <property type="match status" value="2"/>
</dbReference>
<evidence type="ECO:0000313" key="5">
    <source>
        <dbReference type="EMBL" id="EFX70599.1"/>
    </source>
</evidence>
<feature type="domain" description="DNA2/NAM7 helicase-like C-terminal" evidence="4">
    <location>
        <begin position="1150"/>
        <end position="1342"/>
    </location>
</feature>
<feature type="region of interest" description="Disordered" evidence="2">
    <location>
        <begin position="1"/>
        <end position="79"/>
    </location>
</feature>
<dbReference type="EMBL" id="GL732619">
    <property type="protein sequence ID" value="EFX70599.1"/>
    <property type="molecule type" value="Genomic_DNA"/>
</dbReference>
<feature type="compositionally biased region" description="Low complexity" evidence="2">
    <location>
        <begin position="189"/>
        <end position="200"/>
    </location>
</feature>
<dbReference type="GO" id="GO:0001147">
    <property type="term" value="F:transcription termination site sequence-specific DNA binding"/>
    <property type="evidence" value="ECO:0000318"/>
    <property type="project" value="GO_Central"/>
</dbReference>
<dbReference type="eggNOG" id="KOG1801">
    <property type="taxonomic scope" value="Eukaryota"/>
</dbReference>
<evidence type="ECO:0000259" key="3">
    <source>
        <dbReference type="Pfam" id="PF13086"/>
    </source>
</evidence>
<dbReference type="OrthoDB" id="2285229at2759"/>
<dbReference type="InParanoid" id="E9HCC5"/>
<dbReference type="InterPro" id="IPR045055">
    <property type="entry name" value="DNA2/NAM7-like"/>
</dbReference>
<dbReference type="CDD" id="cd18042">
    <property type="entry name" value="DEXXQc_SETX"/>
    <property type="match status" value="1"/>
</dbReference>
<dbReference type="InterPro" id="IPR041679">
    <property type="entry name" value="DNA2/NAM7-like_C"/>
</dbReference>
<feature type="compositionally biased region" description="Basic and acidic residues" evidence="2">
    <location>
        <begin position="336"/>
        <end position="345"/>
    </location>
</feature>
<dbReference type="PhylomeDB" id="E9HCC5"/>
<dbReference type="STRING" id="6669.E9HCC5"/>
<dbReference type="SUPFAM" id="SSF52540">
    <property type="entry name" value="P-loop containing nucleoside triphosphate hydrolases"/>
    <property type="match status" value="1"/>
</dbReference>
<evidence type="ECO:0000313" key="6">
    <source>
        <dbReference type="Proteomes" id="UP000000305"/>
    </source>
</evidence>
<feature type="compositionally biased region" description="Polar residues" evidence="2">
    <location>
        <begin position="481"/>
        <end position="504"/>
    </location>
</feature>
<dbReference type="HOGENOM" id="CLU_255065_0_0_1"/>
<keyword evidence="1" id="KW-0175">Coiled coil</keyword>
<feature type="compositionally biased region" description="Basic and acidic residues" evidence="2">
    <location>
        <begin position="591"/>
        <end position="600"/>
    </location>
</feature>
<dbReference type="PANTHER" id="PTHR10887">
    <property type="entry name" value="DNA2/NAM7 HELICASE FAMILY"/>
    <property type="match status" value="1"/>
</dbReference>